<reference evidence="3" key="1">
    <citation type="journal article" date="2005" name="Nature">
        <title>The map-based sequence of the rice genome.</title>
        <authorList>
            <consortium name="International rice genome sequencing project (IRGSP)"/>
            <person name="Matsumoto T."/>
            <person name="Wu J."/>
            <person name="Kanamori H."/>
            <person name="Katayose Y."/>
            <person name="Fujisawa M."/>
            <person name="Namiki N."/>
            <person name="Mizuno H."/>
            <person name="Yamamoto K."/>
            <person name="Antonio B.A."/>
            <person name="Baba T."/>
            <person name="Sakata K."/>
            <person name="Nagamura Y."/>
            <person name="Aoki H."/>
            <person name="Arikawa K."/>
            <person name="Arita K."/>
            <person name="Bito T."/>
            <person name="Chiden Y."/>
            <person name="Fujitsuka N."/>
            <person name="Fukunaka R."/>
            <person name="Hamada M."/>
            <person name="Harada C."/>
            <person name="Hayashi A."/>
            <person name="Hijishita S."/>
            <person name="Honda M."/>
            <person name="Hosokawa S."/>
            <person name="Ichikawa Y."/>
            <person name="Idonuma A."/>
            <person name="Iijima M."/>
            <person name="Ikeda M."/>
            <person name="Ikeno M."/>
            <person name="Ito K."/>
            <person name="Ito S."/>
            <person name="Ito T."/>
            <person name="Ito Y."/>
            <person name="Ito Y."/>
            <person name="Iwabuchi A."/>
            <person name="Kamiya K."/>
            <person name="Karasawa W."/>
            <person name="Kurita K."/>
            <person name="Katagiri S."/>
            <person name="Kikuta A."/>
            <person name="Kobayashi H."/>
            <person name="Kobayashi N."/>
            <person name="Machita K."/>
            <person name="Maehara T."/>
            <person name="Masukawa M."/>
            <person name="Mizubayashi T."/>
            <person name="Mukai Y."/>
            <person name="Nagasaki H."/>
            <person name="Nagata Y."/>
            <person name="Naito S."/>
            <person name="Nakashima M."/>
            <person name="Nakama Y."/>
            <person name="Nakamichi Y."/>
            <person name="Nakamura M."/>
            <person name="Meguro A."/>
            <person name="Negishi M."/>
            <person name="Ohta I."/>
            <person name="Ohta T."/>
            <person name="Okamoto M."/>
            <person name="Ono N."/>
            <person name="Saji S."/>
            <person name="Sakaguchi M."/>
            <person name="Sakai K."/>
            <person name="Shibata M."/>
            <person name="Shimokawa T."/>
            <person name="Song J."/>
            <person name="Takazaki Y."/>
            <person name="Terasawa K."/>
            <person name="Tsugane M."/>
            <person name="Tsuji K."/>
            <person name="Ueda S."/>
            <person name="Waki K."/>
            <person name="Yamagata H."/>
            <person name="Yamamoto M."/>
            <person name="Yamamoto S."/>
            <person name="Yamane H."/>
            <person name="Yoshiki S."/>
            <person name="Yoshihara R."/>
            <person name="Yukawa K."/>
            <person name="Zhong H."/>
            <person name="Yano M."/>
            <person name="Yuan Q."/>
            <person name="Ouyang S."/>
            <person name="Liu J."/>
            <person name="Jones K.M."/>
            <person name="Gansberger K."/>
            <person name="Moffat K."/>
            <person name="Hill J."/>
            <person name="Bera J."/>
            <person name="Fadrosh D."/>
            <person name="Jin S."/>
            <person name="Johri S."/>
            <person name="Kim M."/>
            <person name="Overton L."/>
            <person name="Reardon M."/>
            <person name="Tsitrin T."/>
            <person name="Vuong H."/>
            <person name="Weaver B."/>
            <person name="Ciecko A."/>
            <person name="Tallon L."/>
            <person name="Jackson J."/>
            <person name="Pai G."/>
            <person name="Aken S.V."/>
            <person name="Utterback T."/>
            <person name="Reidmuller S."/>
            <person name="Feldblyum T."/>
            <person name="Hsiao J."/>
            <person name="Zismann V."/>
            <person name="Iobst S."/>
            <person name="de Vazeille A.R."/>
            <person name="Buell C.R."/>
            <person name="Ying K."/>
            <person name="Li Y."/>
            <person name="Lu T."/>
            <person name="Huang Y."/>
            <person name="Zhao Q."/>
            <person name="Feng Q."/>
            <person name="Zhang L."/>
            <person name="Zhu J."/>
            <person name="Weng Q."/>
            <person name="Mu J."/>
            <person name="Lu Y."/>
            <person name="Fan D."/>
            <person name="Liu Y."/>
            <person name="Guan J."/>
            <person name="Zhang Y."/>
            <person name="Yu S."/>
            <person name="Liu X."/>
            <person name="Zhang Y."/>
            <person name="Hong G."/>
            <person name="Han B."/>
            <person name="Choisne N."/>
            <person name="Demange N."/>
            <person name="Orjeda G."/>
            <person name="Samain S."/>
            <person name="Cattolico L."/>
            <person name="Pelletier E."/>
            <person name="Couloux A."/>
            <person name="Segurens B."/>
            <person name="Wincker P."/>
            <person name="D'Hont A."/>
            <person name="Scarpelli C."/>
            <person name="Weissenbach J."/>
            <person name="Salanoubat M."/>
            <person name="Quetier F."/>
            <person name="Yu Y."/>
            <person name="Kim H.R."/>
            <person name="Rambo T."/>
            <person name="Currie J."/>
            <person name="Collura K."/>
            <person name="Luo M."/>
            <person name="Yang T."/>
            <person name="Ammiraju J.S.S."/>
            <person name="Engler F."/>
            <person name="Soderlund C."/>
            <person name="Wing R.A."/>
            <person name="Palmer L.E."/>
            <person name="de la Bastide M."/>
            <person name="Spiegel L."/>
            <person name="Nascimento L."/>
            <person name="Zutavern T."/>
            <person name="O'Shaughnessy A."/>
            <person name="Dike S."/>
            <person name="Dedhia N."/>
            <person name="Preston R."/>
            <person name="Balija V."/>
            <person name="McCombie W.R."/>
            <person name="Chow T."/>
            <person name="Chen H."/>
            <person name="Chung M."/>
            <person name="Chen C."/>
            <person name="Shaw J."/>
            <person name="Wu H."/>
            <person name="Hsiao K."/>
            <person name="Chao Y."/>
            <person name="Chu M."/>
            <person name="Cheng C."/>
            <person name="Hour A."/>
            <person name="Lee P."/>
            <person name="Lin S."/>
            <person name="Lin Y."/>
            <person name="Liou J."/>
            <person name="Liu S."/>
            <person name="Hsing Y."/>
            <person name="Raghuvanshi S."/>
            <person name="Mohanty A."/>
            <person name="Bharti A.K."/>
            <person name="Gaur A."/>
            <person name="Gupta V."/>
            <person name="Kumar D."/>
            <person name="Ravi V."/>
            <person name="Vij S."/>
            <person name="Kapur A."/>
            <person name="Khurana P."/>
            <person name="Khurana P."/>
            <person name="Khurana J.P."/>
            <person name="Tyagi A.K."/>
            <person name="Gaikwad K."/>
            <person name="Singh A."/>
            <person name="Dalal V."/>
            <person name="Srivastava S."/>
            <person name="Dixit A."/>
            <person name="Pal A.K."/>
            <person name="Ghazi I.A."/>
            <person name="Yadav M."/>
            <person name="Pandit A."/>
            <person name="Bhargava A."/>
            <person name="Sureshbabu K."/>
            <person name="Batra K."/>
            <person name="Sharma T.R."/>
            <person name="Mohapatra T."/>
            <person name="Singh N.K."/>
            <person name="Messing J."/>
            <person name="Nelson A.B."/>
            <person name="Fuks G."/>
            <person name="Kavchok S."/>
            <person name="Keizer G."/>
            <person name="Linton E."/>
            <person name="Llaca V."/>
            <person name="Song R."/>
            <person name="Tanyolac B."/>
            <person name="Young S."/>
            <person name="Ho-Il K."/>
            <person name="Hahn J.H."/>
            <person name="Sangsakoo G."/>
            <person name="Vanavichit A."/>
            <person name="de Mattos Luiz.A.T."/>
            <person name="Zimmer P.D."/>
            <person name="Malone G."/>
            <person name="Dellagostin O."/>
            <person name="de Oliveira A.C."/>
            <person name="Bevan M."/>
            <person name="Bancroft I."/>
            <person name="Minx P."/>
            <person name="Cordum H."/>
            <person name="Wilson R."/>
            <person name="Cheng Z."/>
            <person name="Jin W."/>
            <person name="Jiang J."/>
            <person name="Leong S.A."/>
            <person name="Iwama H."/>
            <person name="Gojobori T."/>
            <person name="Itoh T."/>
            <person name="Niimura Y."/>
            <person name="Fujii Y."/>
            <person name="Habara T."/>
            <person name="Sakai H."/>
            <person name="Sato Y."/>
            <person name="Wilson G."/>
            <person name="Kumar K."/>
            <person name="McCouch S."/>
            <person name="Juretic N."/>
            <person name="Hoen D."/>
            <person name="Wright S."/>
            <person name="Bruskiewich R."/>
            <person name="Bureau T."/>
            <person name="Miyao A."/>
            <person name="Hirochika H."/>
            <person name="Nishikawa T."/>
            <person name="Kadowaki K."/>
            <person name="Sugiura M."/>
            <person name="Burr B."/>
            <person name="Sasaki T."/>
        </authorList>
    </citation>
    <scope>NUCLEOTIDE SEQUENCE [LARGE SCALE GENOMIC DNA]</scope>
    <source>
        <strain evidence="3">cv. Nipponbare</strain>
    </source>
</reference>
<dbReference type="Proteomes" id="UP000000763">
    <property type="component" value="Chromosome 8"/>
</dbReference>
<evidence type="ECO:0000313" key="3">
    <source>
        <dbReference type="Proteomes" id="UP000000763"/>
    </source>
</evidence>
<feature type="compositionally biased region" description="Low complexity" evidence="1">
    <location>
        <begin position="42"/>
        <end position="52"/>
    </location>
</feature>
<accession>Q6Z2D7</accession>
<protein>
    <submittedName>
        <fullName evidence="2">Uncharacterized protein</fullName>
    </submittedName>
</protein>
<feature type="compositionally biased region" description="Pro residues" evidence="1">
    <location>
        <begin position="73"/>
        <end position="82"/>
    </location>
</feature>
<reference evidence="3" key="2">
    <citation type="journal article" date="2008" name="Nucleic Acids Res.">
        <title>The rice annotation project database (RAP-DB): 2008 update.</title>
        <authorList>
            <consortium name="The rice annotation project (RAP)"/>
        </authorList>
    </citation>
    <scope>GENOME REANNOTATION</scope>
    <source>
        <strain evidence="3">cv. Nipponbare</strain>
    </source>
</reference>
<proteinExistence type="predicted"/>
<organism evidence="2 3">
    <name type="scientific">Oryza sativa subsp. japonica</name>
    <name type="common">Rice</name>
    <dbReference type="NCBI Taxonomy" id="39947"/>
    <lineage>
        <taxon>Eukaryota</taxon>
        <taxon>Viridiplantae</taxon>
        <taxon>Streptophyta</taxon>
        <taxon>Embryophyta</taxon>
        <taxon>Tracheophyta</taxon>
        <taxon>Spermatophyta</taxon>
        <taxon>Magnoliopsida</taxon>
        <taxon>Liliopsida</taxon>
        <taxon>Poales</taxon>
        <taxon>Poaceae</taxon>
        <taxon>BOP clade</taxon>
        <taxon>Oryzoideae</taxon>
        <taxon>Oryzeae</taxon>
        <taxon>Oryzinae</taxon>
        <taxon>Oryza</taxon>
        <taxon>Oryza sativa</taxon>
    </lineage>
</organism>
<feature type="compositionally biased region" description="Basic residues" evidence="1">
    <location>
        <begin position="96"/>
        <end position="105"/>
    </location>
</feature>
<gene>
    <name evidence="2" type="primary">P0691F12.22</name>
</gene>
<dbReference type="EMBL" id="AP005324">
    <property type="protein sequence ID" value="BAD03518.1"/>
    <property type="molecule type" value="Genomic_DNA"/>
</dbReference>
<evidence type="ECO:0000313" key="2">
    <source>
        <dbReference type="EMBL" id="BAD03518.1"/>
    </source>
</evidence>
<feature type="compositionally biased region" description="Basic and acidic residues" evidence="1">
    <location>
        <begin position="116"/>
        <end position="131"/>
    </location>
</feature>
<feature type="region of interest" description="Disordered" evidence="1">
    <location>
        <begin position="26"/>
        <end position="131"/>
    </location>
</feature>
<dbReference type="AlphaFoldDB" id="Q6Z2D7"/>
<name>Q6Z2D7_ORYSJ</name>
<evidence type="ECO:0000256" key="1">
    <source>
        <dbReference type="SAM" id="MobiDB-lite"/>
    </source>
</evidence>
<sequence>MQMLPPATVRATLAAGWPLSQQLPDAAALAAPRQRRSRRPRSSTPSSPPSQLYADAVVTALTAPRSHRHPRNSTPPPSPLPSPSQLHAATATLATQRRRCSRRSRSSAPPPLPTVVRERRTNRAGREREEGRERIWARPMLCCALTWRGLSWHPMWHLMWHPTWQPTCQKLR</sequence>